<dbReference type="Pfam" id="PF13643">
    <property type="entry name" value="DUF4145"/>
    <property type="match status" value="1"/>
</dbReference>
<dbReference type="EMBL" id="AP029022">
    <property type="protein sequence ID" value="BEV04170.1"/>
    <property type="molecule type" value="Genomic_DNA"/>
</dbReference>
<organism evidence="2 3">
    <name type="scientific">Chryseobacterium gambrini</name>
    <dbReference type="NCBI Taxonomy" id="373672"/>
    <lineage>
        <taxon>Bacteria</taxon>
        <taxon>Pseudomonadati</taxon>
        <taxon>Bacteroidota</taxon>
        <taxon>Flavobacteriia</taxon>
        <taxon>Flavobacteriales</taxon>
        <taxon>Weeksellaceae</taxon>
        <taxon>Chryseobacterium group</taxon>
        <taxon>Chryseobacterium</taxon>
    </lineage>
</organism>
<gene>
    <name evidence="2" type="ORF">CRDW_15440</name>
</gene>
<dbReference type="InterPro" id="IPR025285">
    <property type="entry name" value="DUF4145"/>
</dbReference>
<evidence type="ECO:0000313" key="3">
    <source>
        <dbReference type="Proteomes" id="UP001380186"/>
    </source>
</evidence>
<dbReference type="Proteomes" id="UP001380186">
    <property type="component" value="Chromosome"/>
</dbReference>
<accession>A0ABN7CCV3</accession>
<dbReference type="RefSeq" id="WP_338614885.1">
    <property type="nucleotide sequence ID" value="NZ_AP029022.1"/>
</dbReference>
<evidence type="ECO:0000259" key="1">
    <source>
        <dbReference type="Pfam" id="PF13643"/>
    </source>
</evidence>
<name>A0ABN7CCV3_9FLAO</name>
<sequence>MTTTYQIIYYPGSRDVNAFLEDYPNDCPSCHQKITPNYNSAVFNRNLTQISALLTCPNPYCETAFVANYFTEDNSGRFYFNSIFKIRPQKSVFANEIEELSPSFVKIYNEAYFAEQNDLFEICGVGYRKALEFLIKDYLIKNDPDNTEVIKTALLGRCIKDFVRNEKIKDTAERATWLGNDHAHYIKKWETKDLADLKLLIKLSVVWIESEIITEQLVNSMTR</sequence>
<protein>
    <submittedName>
        <fullName evidence="2">DUF4145 domain-containing protein</fullName>
    </submittedName>
</protein>
<evidence type="ECO:0000313" key="2">
    <source>
        <dbReference type="EMBL" id="BEV04170.1"/>
    </source>
</evidence>
<reference evidence="2 3" key="1">
    <citation type="journal article" date="2020" name="Microbes Environ.">
        <title>Synthetic bacterial community of duckweed: a simple and stable system to study plant-microbe interactions.</title>
        <authorList>
            <person name="Ishizawa H."/>
            <person name="Tada M."/>
            <person name="Kuroda M."/>
            <person name="Inoue D."/>
            <person name="Futamata H."/>
            <person name="Ike M."/>
        </authorList>
    </citation>
    <scope>NUCLEOTIDE SEQUENCE [LARGE SCALE GENOMIC DNA]</scope>
    <source>
        <strain evidence="2 3">DW100</strain>
    </source>
</reference>
<keyword evidence="3" id="KW-1185">Reference proteome</keyword>
<proteinExistence type="predicted"/>
<feature type="domain" description="DUF4145" evidence="1">
    <location>
        <begin position="109"/>
        <end position="197"/>
    </location>
</feature>